<dbReference type="SUPFAM" id="SSF81383">
    <property type="entry name" value="F-box domain"/>
    <property type="match status" value="1"/>
</dbReference>
<gene>
    <name evidence="2" type="ORF">CBR_g64837</name>
</gene>
<dbReference type="Gramene" id="GBG66566">
    <property type="protein sequence ID" value="GBG66566"/>
    <property type="gene ID" value="CBR_g64837"/>
</dbReference>
<keyword evidence="3" id="KW-1185">Reference proteome</keyword>
<evidence type="ECO:0000256" key="1">
    <source>
        <dbReference type="SAM" id="MobiDB-lite"/>
    </source>
</evidence>
<feature type="compositionally biased region" description="Acidic residues" evidence="1">
    <location>
        <begin position="127"/>
        <end position="137"/>
    </location>
</feature>
<proteinExistence type="predicted"/>
<name>A0A388K964_CHABU</name>
<protein>
    <submittedName>
        <fullName evidence="2">Uncharacterized protein</fullName>
    </submittedName>
</protein>
<dbReference type="InterPro" id="IPR036047">
    <property type="entry name" value="F-box-like_dom_sf"/>
</dbReference>
<feature type="region of interest" description="Disordered" evidence="1">
    <location>
        <begin position="117"/>
        <end position="143"/>
    </location>
</feature>
<reference evidence="2 3" key="1">
    <citation type="journal article" date="2018" name="Cell">
        <title>The Chara Genome: Secondary Complexity and Implications for Plant Terrestrialization.</title>
        <authorList>
            <person name="Nishiyama T."/>
            <person name="Sakayama H."/>
            <person name="Vries J.D."/>
            <person name="Buschmann H."/>
            <person name="Saint-Marcoux D."/>
            <person name="Ullrich K.K."/>
            <person name="Haas F.B."/>
            <person name="Vanderstraeten L."/>
            <person name="Becker D."/>
            <person name="Lang D."/>
            <person name="Vosolsobe S."/>
            <person name="Rombauts S."/>
            <person name="Wilhelmsson P.K.I."/>
            <person name="Janitza P."/>
            <person name="Kern R."/>
            <person name="Heyl A."/>
            <person name="Rumpler F."/>
            <person name="Villalobos L.I.A.C."/>
            <person name="Clay J.M."/>
            <person name="Skokan R."/>
            <person name="Toyoda A."/>
            <person name="Suzuki Y."/>
            <person name="Kagoshima H."/>
            <person name="Schijlen E."/>
            <person name="Tajeshwar N."/>
            <person name="Catarino B."/>
            <person name="Hetherington A.J."/>
            <person name="Saltykova A."/>
            <person name="Bonnot C."/>
            <person name="Breuninger H."/>
            <person name="Symeonidi A."/>
            <person name="Radhakrishnan G.V."/>
            <person name="Van Nieuwerburgh F."/>
            <person name="Deforce D."/>
            <person name="Chang C."/>
            <person name="Karol K.G."/>
            <person name="Hedrich R."/>
            <person name="Ulvskov P."/>
            <person name="Glockner G."/>
            <person name="Delwiche C.F."/>
            <person name="Petrasek J."/>
            <person name="Van de Peer Y."/>
            <person name="Friml J."/>
            <person name="Beilby M."/>
            <person name="Dolan L."/>
            <person name="Kohara Y."/>
            <person name="Sugano S."/>
            <person name="Fujiyama A."/>
            <person name="Delaux P.-M."/>
            <person name="Quint M."/>
            <person name="TheiBen G."/>
            <person name="Hagemann M."/>
            <person name="Harholt J."/>
            <person name="Dunand C."/>
            <person name="Zachgo S."/>
            <person name="Langdale J."/>
            <person name="Maumus F."/>
            <person name="Straeten D.V.D."/>
            <person name="Gould S.B."/>
            <person name="Rensing S.A."/>
        </authorList>
    </citation>
    <scope>NUCLEOTIDE SEQUENCE [LARGE SCALE GENOMIC DNA]</scope>
    <source>
        <strain evidence="2 3">S276</strain>
    </source>
</reference>
<dbReference type="AlphaFoldDB" id="A0A388K964"/>
<organism evidence="2 3">
    <name type="scientific">Chara braunii</name>
    <name type="common">Braun's stonewort</name>
    <dbReference type="NCBI Taxonomy" id="69332"/>
    <lineage>
        <taxon>Eukaryota</taxon>
        <taxon>Viridiplantae</taxon>
        <taxon>Streptophyta</taxon>
        <taxon>Charophyceae</taxon>
        <taxon>Charales</taxon>
        <taxon>Characeae</taxon>
        <taxon>Chara</taxon>
    </lineage>
</organism>
<accession>A0A388K964</accession>
<dbReference type="EMBL" id="BFEA01000076">
    <property type="protein sequence ID" value="GBG66566.1"/>
    <property type="molecule type" value="Genomic_DNA"/>
</dbReference>
<comment type="caution">
    <text evidence="2">The sequence shown here is derived from an EMBL/GenBank/DDBJ whole genome shotgun (WGS) entry which is preliminary data.</text>
</comment>
<evidence type="ECO:0000313" key="2">
    <source>
        <dbReference type="EMBL" id="GBG66566.1"/>
    </source>
</evidence>
<dbReference type="Proteomes" id="UP000265515">
    <property type="component" value="Unassembled WGS sequence"/>
</dbReference>
<evidence type="ECO:0000313" key="3">
    <source>
        <dbReference type="Proteomes" id="UP000265515"/>
    </source>
</evidence>
<sequence>MANGFVKRLIALFNLRPASQLERRMTHSEVYDNATADKLKGKECEWHRSHSHHGWENKGIGEDGDILKGTPCRNALEAQGKSGLRRRIFRRGLGKCGVPKVESEGCPDAGCVCSSRVHPKGQVTSDDHDEEGDDEDGLSNTPSFAGLSDDVIVSILQRVPDMPTLVRCSALSRRFRRLVIEVLQEVQEVALSNPSLDQVRNVLTMARDVREITLELVIDGEGKESQGSVLPMVPSMLGAQNEPMFLRVLGKGGMADAPADTQRPMLERWRLRFRGPATWEFYRMVVLSSMEYARRVVKSEAILISFSLRIGVEHLAAPSTSPNWLEGNNDAPSSSSCRSWSMWQSGHQRVDWFGSVFLATDDVTSPSGYRAACRNLKLLMSPRLFALRSLPHSSVRKRGCLPPVMFEIEFSHGVSQSKVRRTNNPCKLILLESDLSIHVSSSNIGHSNSSEDRNNISSCVARMLEQCLDDMSSS</sequence>